<gene>
    <name evidence="2" type="ORF">UFOPK1811_01089</name>
</gene>
<dbReference type="PANTHER" id="PTHR35563">
    <property type="entry name" value="BARREL METAL-DEPENDENT HYDROLASE, PUTATIVE (AFU_ORTHOLOGUE AFUA_1G16240)-RELATED"/>
    <property type="match status" value="1"/>
</dbReference>
<dbReference type="GO" id="GO:0016787">
    <property type="term" value="F:hydrolase activity"/>
    <property type="evidence" value="ECO:0007669"/>
    <property type="project" value="InterPro"/>
</dbReference>
<organism evidence="2">
    <name type="scientific">freshwater metagenome</name>
    <dbReference type="NCBI Taxonomy" id="449393"/>
    <lineage>
        <taxon>unclassified sequences</taxon>
        <taxon>metagenomes</taxon>
        <taxon>ecological metagenomes</taxon>
    </lineage>
</organism>
<reference evidence="2" key="1">
    <citation type="submission" date="2020-05" db="EMBL/GenBank/DDBJ databases">
        <authorList>
            <person name="Chiriac C."/>
            <person name="Salcher M."/>
            <person name="Ghai R."/>
            <person name="Kavagutti S V."/>
        </authorList>
    </citation>
    <scope>NUCLEOTIDE SEQUENCE</scope>
</reference>
<proteinExistence type="predicted"/>
<protein>
    <submittedName>
        <fullName evidence="2">Unannotated protein</fullName>
    </submittedName>
</protein>
<dbReference type="InterPro" id="IPR006680">
    <property type="entry name" value="Amidohydro-rel"/>
</dbReference>
<sequence>MLADSHIHLFENGYQDSGKNTLETYLPLIHEFSISRALVIGYEGEPWALGNNAYIVNLKKSNSWISPVAFLKASDLSRENLESIANQGFVGISLYVFTYEDVGILQDIDDEIWQWLVDNKWLISVNSKGDHWLLWIEVLKRNTTLTLLISHIGLITIPTKPAHEDEIAIALKTIASLMNFSNVYLKLSGFYALEPSDPVDAYRLLAPYIRYVVEKFSADRLIWGSDFPLSLDKVSFAQTFENLNSIELLKLKKILEDNLQRLLR</sequence>
<dbReference type="Pfam" id="PF04909">
    <property type="entry name" value="Amidohydro_2"/>
    <property type="match status" value="1"/>
</dbReference>
<dbReference type="SUPFAM" id="SSF51556">
    <property type="entry name" value="Metallo-dependent hydrolases"/>
    <property type="match status" value="1"/>
</dbReference>
<dbReference type="InterPro" id="IPR032466">
    <property type="entry name" value="Metal_Hydrolase"/>
</dbReference>
<name>A0A6J6H9D4_9ZZZZ</name>
<dbReference type="PANTHER" id="PTHR35563:SF2">
    <property type="entry name" value="BARREL METAL-DEPENDENT HYDROLASE, PUTATIVE (AFU_ORTHOLOGUE AFUA_1G16240)-RELATED"/>
    <property type="match status" value="1"/>
</dbReference>
<evidence type="ECO:0000259" key="1">
    <source>
        <dbReference type="Pfam" id="PF04909"/>
    </source>
</evidence>
<dbReference type="InterPro" id="IPR052358">
    <property type="entry name" value="Aro_Compnd_Degr_Hydrolases"/>
</dbReference>
<feature type="domain" description="Amidohydrolase-related" evidence="1">
    <location>
        <begin position="74"/>
        <end position="261"/>
    </location>
</feature>
<dbReference type="AlphaFoldDB" id="A0A6J6H9D4"/>
<accession>A0A6J6H9D4</accession>
<dbReference type="EMBL" id="CAEZUJ010000052">
    <property type="protein sequence ID" value="CAB4605368.1"/>
    <property type="molecule type" value="Genomic_DNA"/>
</dbReference>
<evidence type="ECO:0000313" key="2">
    <source>
        <dbReference type="EMBL" id="CAB4605368.1"/>
    </source>
</evidence>
<dbReference type="Gene3D" id="3.20.20.140">
    <property type="entry name" value="Metal-dependent hydrolases"/>
    <property type="match status" value="1"/>
</dbReference>